<dbReference type="PROSITE" id="PS51257">
    <property type="entry name" value="PROKAR_LIPOPROTEIN"/>
    <property type="match status" value="1"/>
</dbReference>
<evidence type="ECO:0000313" key="2">
    <source>
        <dbReference type="Proteomes" id="UP001162741"/>
    </source>
</evidence>
<dbReference type="Proteomes" id="UP001162741">
    <property type="component" value="Chromosome"/>
</dbReference>
<dbReference type="Pfam" id="PF16407">
    <property type="entry name" value="PKD_2"/>
    <property type="match status" value="1"/>
</dbReference>
<organism evidence="1 2">
    <name type="scientific">Chitinophaga horti</name>
    <dbReference type="NCBI Taxonomy" id="2920382"/>
    <lineage>
        <taxon>Bacteria</taxon>
        <taxon>Pseudomonadati</taxon>
        <taxon>Bacteroidota</taxon>
        <taxon>Chitinophagia</taxon>
        <taxon>Chitinophagales</taxon>
        <taxon>Chitinophagaceae</taxon>
        <taxon>Chitinophaga</taxon>
    </lineage>
</organism>
<sequence>MKSIIKYLLIVVVAAAACKKDEGNYSYHRADTPVIDTTGMQGTYNIEQLGNLYVAPKVSYEGDTGNLSYQWLVYQKSTSSYVIGPPKQVATKRVLDGQMTLAPGNYYLELVATDKSNNMVSSARFLLNILAYMESGWLVMHSANNETDLDYIATKSILPSAPEKRLRNLFLTNTGAKLKGNGQALGYSRRSNSDYNWITIGTDQELRRVNGFSLTELARDQKLFRRGWQHLIRRRR</sequence>
<keyword evidence="2" id="KW-1185">Reference proteome</keyword>
<reference evidence="1" key="1">
    <citation type="submission" date="2022-10" db="EMBL/GenBank/DDBJ databases">
        <title>Chitinophaga sp. nov., isolated from soil.</title>
        <authorList>
            <person name="Jeon C.O."/>
        </authorList>
    </citation>
    <scope>NUCLEOTIDE SEQUENCE</scope>
    <source>
        <strain evidence="1">R8</strain>
    </source>
</reference>
<dbReference type="RefSeq" id="WP_264283210.1">
    <property type="nucleotide sequence ID" value="NZ_CP107006.1"/>
</dbReference>
<protein>
    <submittedName>
        <fullName evidence="1">PKD-like family lipoprotein</fullName>
    </submittedName>
</protein>
<proteinExistence type="predicted"/>
<accession>A0ABY6JBC3</accession>
<dbReference type="InterPro" id="IPR032183">
    <property type="entry name" value="PKD-like"/>
</dbReference>
<name>A0ABY6JBC3_9BACT</name>
<dbReference type="EMBL" id="CP107006">
    <property type="protein sequence ID" value="UYQ95484.1"/>
    <property type="molecule type" value="Genomic_DNA"/>
</dbReference>
<evidence type="ECO:0000313" key="1">
    <source>
        <dbReference type="EMBL" id="UYQ95484.1"/>
    </source>
</evidence>
<gene>
    <name evidence="1" type="ORF">MKQ68_10270</name>
</gene>